<reference evidence="1" key="1">
    <citation type="journal article" date="2015" name="Nature">
        <title>Complex archaea that bridge the gap between prokaryotes and eukaryotes.</title>
        <authorList>
            <person name="Spang A."/>
            <person name="Saw J.H."/>
            <person name="Jorgensen S.L."/>
            <person name="Zaremba-Niedzwiedzka K."/>
            <person name="Martijn J."/>
            <person name="Lind A.E."/>
            <person name="van Eijk R."/>
            <person name="Schleper C."/>
            <person name="Guy L."/>
            <person name="Ettema T.J."/>
        </authorList>
    </citation>
    <scope>NUCLEOTIDE SEQUENCE</scope>
</reference>
<dbReference type="AlphaFoldDB" id="A0A0F9G5C1"/>
<organism evidence="1">
    <name type="scientific">marine sediment metagenome</name>
    <dbReference type="NCBI Taxonomy" id="412755"/>
    <lineage>
        <taxon>unclassified sequences</taxon>
        <taxon>metagenomes</taxon>
        <taxon>ecological metagenomes</taxon>
    </lineage>
</organism>
<sequence>MPNTNYPRQGSILSLDTLRRTMGGKSDLYEFLSMYAHADVNMKNFQFRSAADFTNADFWTVAKNAGTGNANFALVVASGGYIQADTGTGDNDSVSLVGPIIYSGDENCGMEIRVQTDDITSVNFEIGFIDAVPGSDASGVSDIDTPAATFSDGALIQLDDDQTLKTLAFITDGSTGSQNVAAPTFASPAGTNMVNATWHTFRIQLVGNFAACWFDGVLAAVHDAGSTQAVGALEGGVLLAPWIYWRTRDTTASFPKISQASVWQDVVA</sequence>
<protein>
    <submittedName>
        <fullName evidence="1">Uncharacterized protein</fullName>
    </submittedName>
</protein>
<evidence type="ECO:0000313" key="1">
    <source>
        <dbReference type="EMBL" id="KKL64745.1"/>
    </source>
</evidence>
<name>A0A0F9G5C1_9ZZZZ</name>
<accession>A0A0F9G5C1</accession>
<gene>
    <name evidence="1" type="ORF">LCGC14_2161890</name>
</gene>
<comment type="caution">
    <text evidence="1">The sequence shown here is derived from an EMBL/GenBank/DDBJ whole genome shotgun (WGS) entry which is preliminary data.</text>
</comment>
<dbReference type="EMBL" id="LAZR01027751">
    <property type="protein sequence ID" value="KKL64745.1"/>
    <property type="molecule type" value="Genomic_DNA"/>
</dbReference>
<proteinExistence type="predicted"/>